<evidence type="ECO:0000259" key="1">
    <source>
        <dbReference type="SMART" id="SM00198"/>
    </source>
</evidence>
<dbReference type="Pfam" id="PF00188">
    <property type="entry name" value="CAP"/>
    <property type="match status" value="1"/>
</dbReference>
<proteinExistence type="predicted"/>
<dbReference type="Gene3D" id="3.40.33.10">
    <property type="entry name" value="CAP"/>
    <property type="match status" value="1"/>
</dbReference>
<dbReference type="SUPFAM" id="SSF55797">
    <property type="entry name" value="PR-1-like"/>
    <property type="match status" value="1"/>
</dbReference>
<comment type="caution">
    <text evidence="2">The sequence shown here is derived from an EMBL/GenBank/DDBJ whole genome shotgun (WGS) entry which is preliminary data.</text>
</comment>
<dbReference type="SMART" id="SM00198">
    <property type="entry name" value="SCP"/>
    <property type="match status" value="1"/>
</dbReference>
<dbReference type="InterPro" id="IPR035940">
    <property type="entry name" value="CAP_sf"/>
</dbReference>
<protein>
    <submittedName>
        <fullName evidence="2">CAP domain-containing protein</fullName>
    </submittedName>
</protein>
<name>A0A9P8CL56_9HYPO</name>
<organism evidence="2 3">
    <name type="scientific">Emericellopsis atlantica</name>
    <dbReference type="NCBI Taxonomy" id="2614577"/>
    <lineage>
        <taxon>Eukaryota</taxon>
        <taxon>Fungi</taxon>
        <taxon>Dikarya</taxon>
        <taxon>Ascomycota</taxon>
        <taxon>Pezizomycotina</taxon>
        <taxon>Sordariomycetes</taxon>
        <taxon>Hypocreomycetidae</taxon>
        <taxon>Hypocreales</taxon>
        <taxon>Bionectriaceae</taxon>
        <taxon>Emericellopsis</taxon>
    </lineage>
</organism>
<dbReference type="AlphaFoldDB" id="A0A9P8CL56"/>
<dbReference type="PROSITE" id="PS01009">
    <property type="entry name" value="CRISP_1"/>
    <property type="match status" value="1"/>
</dbReference>
<dbReference type="InterPro" id="IPR001283">
    <property type="entry name" value="CRISP-related"/>
</dbReference>
<dbReference type="Proteomes" id="UP000887229">
    <property type="component" value="Unassembled WGS sequence"/>
</dbReference>
<dbReference type="RefSeq" id="XP_046114661.1">
    <property type="nucleotide sequence ID" value="XM_046261630.1"/>
</dbReference>
<feature type="domain" description="SCP" evidence="1">
    <location>
        <begin position="28"/>
        <end position="160"/>
    </location>
</feature>
<dbReference type="InterPro" id="IPR014044">
    <property type="entry name" value="CAP_dom"/>
</dbReference>
<dbReference type="EMBL" id="MU251274">
    <property type="protein sequence ID" value="KAG9250737.1"/>
    <property type="molecule type" value="Genomic_DNA"/>
</dbReference>
<dbReference type="GeneID" id="70292533"/>
<evidence type="ECO:0000313" key="3">
    <source>
        <dbReference type="Proteomes" id="UP000887229"/>
    </source>
</evidence>
<dbReference type="OrthoDB" id="337038at2759"/>
<dbReference type="GO" id="GO:0005576">
    <property type="term" value="C:extracellular region"/>
    <property type="evidence" value="ECO:0007669"/>
    <property type="project" value="InterPro"/>
</dbReference>
<evidence type="ECO:0000313" key="2">
    <source>
        <dbReference type="EMBL" id="KAG9250737.1"/>
    </source>
</evidence>
<sequence>MPKKDDVTVVTVAPSIPSDEPSYKDFDTFTSAILNSTNYYRAQHNASSVSWNDTLQDFADDYLDDSSCKMEHSGGPYGENLAIGYSNATAAVEAWGDEREDYNFKKGKFDKSTGHFTQLVWKDTDSVGCGRKLCKEDDEGADIPGWYVVCEYWPRGNVEGEFEDEVVKGEYDDGALMSTVNCVVMGALGLGATLMNLM</sequence>
<keyword evidence="3" id="KW-1185">Reference proteome</keyword>
<accession>A0A9P8CL56</accession>
<dbReference type="PRINTS" id="PR00837">
    <property type="entry name" value="V5TPXLIKE"/>
</dbReference>
<dbReference type="PANTHER" id="PTHR10334">
    <property type="entry name" value="CYSTEINE-RICH SECRETORY PROTEIN-RELATED"/>
    <property type="match status" value="1"/>
</dbReference>
<gene>
    <name evidence="2" type="ORF">F5Z01DRAFT_628933</name>
</gene>
<reference evidence="2" key="1">
    <citation type="journal article" date="2021" name="IMA Fungus">
        <title>Genomic characterization of three marine fungi, including Emericellopsis atlantica sp. nov. with signatures of a generalist lifestyle and marine biomass degradation.</title>
        <authorList>
            <person name="Hagestad O.C."/>
            <person name="Hou L."/>
            <person name="Andersen J.H."/>
            <person name="Hansen E.H."/>
            <person name="Altermark B."/>
            <person name="Li C."/>
            <person name="Kuhnert E."/>
            <person name="Cox R.J."/>
            <person name="Crous P.W."/>
            <person name="Spatafora J.W."/>
            <person name="Lail K."/>
            <person name="Amirebrahimi M."/>
            <person name="Lipzen A."/>
            <person name="Pangilinan J."/>
            <person name="Andreopoulos W."/>
            <person name="Hayes R.D."/>
            <person name="Ng V."/>
            <person name="Grigoriev I.V."/>
            <person name="Jackson S.A."/>
            <person name="Sutton T.D.S."/>
            <person name="Dobson A.D.W."/>
            <person name="Rama T."/>
        </authorList>
    </citation>
    <scope>NUCLEOTIDE SEQUENCE</scope>
    <source>
        <strain evidence="2">TS7</strain>
    </source>
</reference>
<dbReference type="InterPro" id="IPR018244">
    <property type="entry name" value="Allrgn_V5/Tpx1_CS"/>
</dbReference>